<sequence length="56" mass="5772">MVLLKAAPCAREVPFSRPGETPGAEVSLSRSLLPGAGKSNPKGAKSLVMGRPPNKD</sequence>
<feature type="region of interest" description="Disordered" evidence="1">
    <location>
        <begin position="1"/>
        <end position="56"/>
    </location>
</feature>
<protein>
    <submittedName>
        <fullName evidence="2">Uncharacterized protein</fullName>
    </submittedName>
</protein>
<proteinExistence type="predicted"/>
<name>A0A2T0AQ24_9FIRM</name>
<gene>
    <name evidence="2" type="ORF">MOHU_16930</name>
</gene>
<keyword evidence="3" id="KW-1185">Reference proteome</keyword>
<dbReference type="Proteomes" id="UP000238415">
    <property type="component" value="Unassembled WGS sequence"/>
</dbReference>
<accession>A0A2T0AQ24</accession>
<evidence type="ECO:0000256" key="1">
    <source>
        <dbReference type="SAM" id="MobiDB-lite"/>
    </source>
</evidence>
<reference evidence="2 3" key="1">
    <citation type="submission" date="2018-03" db="EMBL/GenBank/DDBJ databases">
        <title>Genome sequence of Moorella humiferrea DSM 23265.</title>
        <authorList>
            <person name="Poehlein A."/>
            <person name="Daniel R."/>
        </authorList>
    </citation>
    <scope>NUCLEOTIDE SEQUENCE [LARGE SCALE GENOMIC DNA]</scope>
    <source>
        <strain evidence="2 3">DSM 23265</strain>
    </source>
</reference>
<organism evidence="2 3">
    <name type="scientific">Neomoorella humiferrea</name>
    <dbReference type="NCBI Taxonomy" id="676965"/>
    <lineage>
        <taxon>Bacteria</taxon>
        <taxon>Bacillati</taxon>
        <taxon>Bacillota</taxon>
        <taxon>Clostridia</taxon>
        <taxon>Neomoorellales</taxon>
        <taxon>Neomoorellaceae</taxon>
        <taxon>Neomoorella</taxon>
    </lineage>
</organism>
<evidence type="ECO:0000313" key="2">
    <source>
        <dbReference type="EMBL" id="PRR71147.1"/>
    </source>
</evidence>
<dbReference type="EMBL" id="PVXM01000044">
    <property type="protein sequence ID" value="PRR71147.1"/>
    <property type="molecule type" value="Genomic_DNA"/>
</dbReference>
<dbReference type="AlphaFoldDB" id="A0A2T0AQ24"/>
<evidence type="ECO:0000313" key="3">
    <source>
        <dbReference type="Proteomes" id="UP000238415"/>
    </source>
</evidence>
<comment type="caution">
    <text evidence="2">The sequence shown here is derived from an EMBL/GenBank/DDBJ whole genome shotgun (WGS) entry which is preliminary data.</text>
</comment>